<feature type="domain" description="Cell envelope-related transcriptional attenuator" evidence="4">
    <location>
        <begin position="210"/>
        <end position="354"/>
    </location>
</feature>
<keyword evidence="6" id="KW-1185">Reference proteome</keyword>
<feature type="compositionally biased region" description="Low complexity" evidence="2">
    <location>
        <begin position="62"/>
        <end position="95"/>
    </location>
</feature>
<keyword evidence="3" id="KW-0472">Membrane</keyword>
<name>A0A6F8SME0_9ACTN</name>
<accession>A0A6F8SME0</accession>
<organism evidence="5 6">
    <name type="scientific">Adlercreutzia hattorii</name>
    <dbReference type="NCBI Taxonomy" id="2707299"/>
    <lineage>
        <taxon>Bacteria</taxon>
        <taxon>Bacillati</taxon>
        <taxon>Actinomycetota</taxon>
        <taxon>Coriobacteriia</taxon>
        <taxon>Eggerthellales</taxon>
        <taxon>Eggerthellaceae</taxon>
        <taxon>Adlercreutzia</taxon>
    </lineage>
</organism>
<evidence type="ECO:0000256" key="1">
    <source>
        <dbReference type="ARBA" id="ARBA00006068"/>
    </source>
</evidence>
<dbReference type="InterPro" id="IPR050922">
    <property type="entry name" value="LytR/CpsA/Psr_CW_biosynth"/>
</dbReference>
<feature type="transmembrane region" description="Helical" evidence="3">
    <location>
        <begin position="138"/>
        <end position="161"/>
    </location>
</feature>
<dbReference type="InterPro" id="IPR004474">
    <property type="entry name" value="LytR_CpsA_psr"/>
</dbReference>
<dbReference type="PANTHER" id="PTHR33392:SF6">
    <property type="entry name" value="POLYISOPRENYL-TEICHOIC ACID--PEPTIDOGLYCAN TEICHOIC ACID TRANSFERASE TAGU"/>
    <property type="match status" value="1"/>
</dbReference>
<feature type="region of interest" description="Disordered" evidence="2">
    <location>
        <begin position="17"/>
        <end position="114"/>
    </location>
</feature>
<dbReference type="Gene3D" id="3.40.630.190">
    <property type="entry name" value="LCP protein"/>
    <property type="match status" value="1"/>
</dbReference>
<dbReference type="EMBL" id="AP022829">
    <property type="protein sequence ID" value="BCA89245.1"/>
    <property type="molecule type" value="Genomic_DNA"/>
</dbReference>
<keyword evidence="3" id="KW-0812">Transmembrane</keyword>
<reference evidence="6" key="1">
    <citation type="journal article" date="2020" name="Microbiol. Resour. Announc.">
        <title>Complete Genome Sequence of Adlercreutzia sp. Strain 8CFCBH1, a Potent Producer of Equol, Isolated from Healthy Japanese Feces.</title>
        <authorList>
            <person name="Ogata Y."/>
            <person name="Sakamoto M."/>
            <person name="Ohkuma M."/>
            <person name="Hattori M."/>
            <person name="Suda W."/>
        </authorList>
    </citation>
    <scope>NUCLEOTIDE SEQUENCE [LARGE SCALE GENOMIC DNA]</scope>
    <source>
        <strain evidence="6">8CFCBH1</strain>
    </source>
</reference>
<dbReference type="AlphaFoldDB" id="A0A6F8SME0"/>
<protein>
    <recommendedName>
        <fullName evidence="4">Cell envelope-related transcriptional attenuator domain-containing protein</fullName>
    </recommendedName>
</protein>
<evidence type="ECO:0000313" key="5">
    <source>
        <dbReference type="EMBL" id="BCA89245.1"/>
    </source>
</evidence>
<evidence type="ECO:0000256" key="3">
    <source>
        <dbReference type="SAM" id="Phobius"/>
    </source>
</evidence>
<dbReference type="KEGG" id="ahat:ADCFC_18640"/>
<dbReference type="NCBIfam" id="TIGR00350">
    <property type="entry name" value="lytR_cpsA_psr"/>
    <property type="match status" value="1"/>
</dbReference>
<feature type="region of interest" description="Disordered" evidence="2">
    <location>
        <begin position="431"/>
        <end position="454"/>
    </location>
</feature>
<proteinExistence type="inferred from homology"/>
<evidence type="ECO:0000259" key="4">
    <source>
        <dbReference type="Pfam" id="PF03816"/>
    </source>
</evidence>
<reference evidence="6" key="2">
    <citation type="submission" date="2020-03" db="EMBL/GenBank/DDBJ databases">
        <title>Complete Genome Sequence of Adlercreutzia sp. strain 8CFCBH1 Producing Equol, Isolated from Healthy Japanese Feces.</title>
        <authorList>
            <person name="Ogata Y."/>
            <person name="Sakamoto M."/>
            <person name="Ohkuma M."/>
            <person name="Hattori M."/>
            <person name="Suda W."/>
        </authorList>
    </citation>
    <scope>NUCLEOTIDE SEQUENCE [LARGE SCALE GENOMIC DNA]</scope>
    <source>
        <strain evidence="6">8CFCBH1</strain>
    </source>
</reference>
<evidence type="ECO:0000313" key="6">
    <source>
        <dbReference type="Proteomes" id="UP000501727"/>
    </source>
</evidence>
<evidence type="ECO:0000256" key="2">
    <source>
        <dbReference type="SAM" id="MobiDB-lite"/>
    </source>
</evidence>
<dbReference type="Pfam" id="PF03816">
    <property type="entry name" value="LytR_cpsA_psr"/>
    <property type="match status" value="1"/>
</dbReference>
<comment type="similarity">
    <text evidence="1">Belongs to the LytR/CpsA/Psr (LCP) family.</text>
</comment>
<sequence length="479" mass="50146">MGFRIRTTAFIEEAGACAPNPMANRPGKHSAPLNSGTSRRGAHSAPLGSTQGRRGSHSAPVTSAGRSTRSAQAARSRSAQADASRTPRASRARSSFEGTGFAPTASPVSAAGGSQSFAATDSLAHAKAARKKSRGKKIALGIAAALVVILAGAGTALALYLNGINATIQGGLDDAEFKELGEQLAPAKADGSYYVGIFGSDARKGETASRSDVTMLARIDPDKGVVDLISVPRDTMINIEGHGTQKINAAYAFGGPSEAVKTLSTFAGVPITHYVEVHFEELKDVVNELGGIQVNVPESFYSDTSGISLEAGEQTLDGDQALAFARERHATRAGDFSRAQAQRMIIEAIVEKVLSKSITEIPGTVESLARCVTTDYSVTDLVSLALTFKDKGLTMYSAACPSYTLNQDGISYVGTQYAEWQDMMRRVDAGLDPTDTSAEIPEPQASDTELGAATNAASPAEYRDLMADALTTDDVVDVE</sequence>
<dbReference type="PANTHER" id="PTHR33392">
    <property type="entry name" value="POLYISOPRENYL-TEICHOIC ACID--PEPTIDOGLYCAN TEICHOIC ACID TRANSFERASE TAGU"/>
    <property type="match status" value="1"/>
</dbReference>
<dbReference type="Proteomes" id="UP000501727">
    <property type="component" value="Chromosome"/>
</dbReference>
<gene>
    <name evidence="5" type="ORF">ADCFC_17420</name>
</gene>
<keyword evidence="3" id="KW-1133">Transmembrane helix</keyword>